<evidence type="ECO:0000256" key="1">
    <source>
        <dbReference type="ARBA" id="ARBA00005298"/>
    </source>
</evidence>
<comment type="similarity">
    <text evidence="1">Belongs to the arrestin family.</text>
</comment>
<dbReference type="eggNOG" id="KOG3865">
    <property type="taxonomic scope" value="Eukaryota"/>
</dbReference>
<evidence type="ECO:0008006" key="6">
    <source>
        <dbReference type="Google" id="ProtNLM"/>
    </source>
</evidence>
<evidence type="ECO:0000313" key="5">
    <source>
        <dbReference type="Proteomes" id="UP000015104"/>
    </source>
</evidence>
<keyword evidence="2" id="KW-0716">Sensory transduction</keyword>
<dbReference type="InterPro" id="IPR000698">
    <property type="entry name" value="Arrestin"/>
</dbReference>
<name>T1KMY1_TETUR</name>
<dbReference type="EnsemblMetazoa" id="tetur15g03290.1">
    <property type="protein sequence ID" value="tetur15g03290.1"/>
    <property type="gene ID" value="tetur15g03290"/>
</dbReference>
<proteinExistence type="inferred from homology"/>
<dbReference type="AlphaFoldDB" id="T1KMY1"/>
<dbReference type="InterPro" id="IPR014756">
    <property type="entry name" value="Ig_E-set"/>
</dbReference>
<sequence length="125" mass="13497">MLKEADTNLASSTLTPTSDAIGIVISYVARVRLYLGAIGGDLTADVPFKLCTLDPGHGKTVAESGEENKNKESGQPAESTGANTTSTTNVTTAGRRLKKQMTREMSTDLIFEDFARRRQESEDLE</sequence>
<dbReference type="GO" id="GO:0007165">
    <property type="term" value="P:signal transduction"/>
    <property type="evidence" value="ECO:0007669"/>
    <property type="project" value="InterPro"/>
</dbReference>
<evidence type="ECO:0000256" key="3">
    <source>
        <dbReference type="SAM" id="MobiDB-lite"/>
    </source>
</evidence>
<feature type="compositionally biased region" description="Low complexity" evidence="3">
    <location>
        <begin position="79"/>
        <end position="94"/>
    </location>
</feature>
<protein>
    <recommendedName>
        <fullName evidence="6">Arrestin C-terminal-like domain-containing protein</fullName>
    </recommendedName>
</protein>
<dbReference type="STRING" id="32264.T1KMY1"/>
<dbReference type="PANTHER" id="PTHR11792:SF23">
    <property type="entry name" value="PHOSRESTIN-1"/>
    <property type="match status" value="1"/>
</dbReference>
<dbReference type="Proteomes" id="UP000015104">
    <property type="component" value="Unassembled WGS sequence"/>
</dbReference>
<dbReference type="SUPFAM" id="SSF81296">
    <property type="entry name" value="E set domains"/>
    <property type="match status" value="1"/>
</dbReference>
<dbReference type="PANTHER" id="PTHR11792">
    <property type="entry name" value="ARRESTIN"/>
    <property type="match status" value="1"/>
</dbReference>
<dbReference type="GO" id="GO:0001664">
    <property type="term" value="F:G protein-coupled receptor binding"/>
    <property type="evidence" value="ECO:0007669"/>
    <property type="project" value="TreeGrafter"/>
</dbReference>
<dbReference type="GO" id="GO:0005737">
    <property type="term" value="C:cytoplasm"/>
    <property type="evidence" value="ECO:0007669"/>
    <property type="project" value="TreeGrafter"/>
</dbReference>
<dbReference type="EMBL" id="CAEY01000249">
    <property type="status" value="NOT_ANNOTATED_CDS"/>
    <property type="molecule type" value="Genomic_DNA"/>
</dbReference>
<evidence type="ECO:0000256" key="2">
    <source>
        <dbReference type="ARBA" id="ARBA00022606"/>
    </source>
</evidence>
<feature type="region of interest" description="Disordered" evidence="3">
    <location>
        <begin position="55"/>
        <end position="102"/>
    </location>
</feature>
<keyword evidence="5" id="KW-1185">Reference proteome</keyword>
<dbReference type="InterPro" id="IPR014752">
    <property type="entry name" value="Arrestin-like_C"/>
</dbReference>
<dbReference type="HOGENOM" id="CLU_1995516_0_0_1"/>
<dbReference type="GO" id="GO:0002031">
    <property type="term" value="P:G protein-coupled receptor internalization"/>
    <property type="evidence" value="ECO:0007669"/>
    <property type="project" value="TreeGrafter"/>
</dbReference>
<organism evidence="4 5">
    <name type="scientific">Tetranychus urticae</name>
    <name type="common">Two-spotted spider mite</name>
    <dbReference type="NCBI Taxonomy" id="32264"/>
    <lineage>
        <taxon>Eukaryota</taxon>
        <taxon>Metazoa</taxon>
        <taxon>Ecdysozoa</taxon>
        <taxon>Arthropoda</taxon>
        <taxon>Chelicerata</taxon>
        <taxon>Arachnida</taxon>
        <taxon>Acari</taxon>
        <taxon>Acariformes</taxon>
        <taxon>Trombidiformes</taxon>
        <taxon>Prostigmata</taxon>
        <taxon>Eleutherengona</taxon>
        <taxon>Raphignathae</taxon>
        <taxon>Tetranychoidea</taxon>
        <taxon>Tetranychidae</taxon>
        <taxon>Tetranychus</taxon>
    </lineage>
</organism>
<accession>T1KMY1</accession>
<evidence type="ECO:0000313" key="4">
    <source>
        <dbReference type="EnsemblMetazoa" id="tetur15g03290.1"/>
    </source>
</evidence>
<reference evidence="5" key="1">
    <citation type="submission" date="2011-08" db="EMBL/GenBank/DDBJ databases">
        <authorList>
            <person name="Rombauts S."/>
        </authorList>
    </citation>
    <scope>NUCLEOTIDE SEQUENCE</scope>
    <source>
        <strain evidence="5">London</strain>
    </source>
</reference>
<reference evidence="4" key="2">
    <citation type="submission" date="2015-06" db="UniProtKB">
        <authorList>
            <consortium name="EnsemblMetazoa"/>
        </authorList>
    </citation>
    <scope>IDENTIFICATION</scope>
</reference>
<dbReference type="Gene3D" id="2.60.40.640">
    <property type="match status" value="1"/>
</dbReference>